<dbReference type="SUPFAM" id="SSF51556">
    <property type="entry name" value="Metallo-dependent hydrolases"/>
    <property type="match status" value="1"/>
</dbReference>
<organism evidence="4">
    <name type="scientific">freshwater metagenome</name>
    <dbReference type="NCBI Taxonomy" id="449393"/>
    <lineage>
        <taxon>unclassified sequences</taxon>
        <taxon>metagenomes</taxon>
        <taxon>ecological metagenomes</taxon>
    </lineage>
</organism>
<sequence>MISTFIESGSIPTEKALINQQWVSGGIVVKDRELISYGEIAGKSGLAIPGFVDLQVNGHGGMDLLSAKTVSDIKMVSKSLYNQGVVGYLPTLITGPIEETLRVMALIENAKREAESGEAKILGIHLEGPFISTAKPGVHPLDYFRTPDLDLIGKYLRAGSVAMVTIAPELPGAIEVIKHLSAMGIVVSLGHSSATADQANAGFDAGAKTVTHLWNAMLPMTVRSPGLVGVALERDDVTIQIIVDGVHVAPEVVQATIAAAPNRFVVTNDAVAPAGLGEGKFPFGTFEVEVKAGRAVRSDGVLAGGVESLYGSLNLLLNLGINLDSALASMTSRPAALIGQGHIGALDLGSPVQVIPA</sequence>
<dbReference type="EMBL" id="CAEZUF010000046">
    <property type="protein sequence ID" value="CAB4591713.1"/>
    <property type="molecule type" value="Genomic_DNA"/>
</dbReference>
<dbReference type="PANTHER" id="PTHR11113:SF14">
    <property type="entry name" value="N-ACETYLGLUCOSAMINE-6-PHOSPHATE DEACETYLASE"/>
    <property type="match status" value="1"/>
</dbReference>
<dbReference type="PANTHER" id="PTHR11113">
    <property type="entry name" value="N-ACETYLGLUCOSAMINE-6-PHOSPHATE DEACETYLASE"/>
    <property type="match status" value="1"/>
</dbReference>
<evidence type="ECO:0000256" key="1">
    <source>
        <dbReference type="ARBA" id="ARBA00022723"/>
    </source>
</evidence>
<dbReference type="PIRSF" id="PIRSF038994">
    <property type="entry name" value="NagA"/>
    <property type="match status" value="1"/>
</dbReference>
<proteinExistence type="predicted"/>
<dbReference type="GO" id="GO:0006046">
    <property type="term" value="P:N-acetylglucosamine catabolic process"/>
    <property type="evidence" value="ECO:0007669"/>
    <property type="project" value="TreeGrafter"/>
</dbReference>
<protein>
    <submittedName>
        <fullName evidence="4">Unannotated protein</fullName>
    </submittedName>
</protein>
<dbReference type="NCBIfam" id="TIGR00221">
    <property type="entry name" value="nagA"/>
    <property type="match status" value="1"/>
</dbReference>
<dbReference type="GO" id="GO:0046872">
    <property type="term" value="F:metal ion binding"/>
    <property type="evidence" value="ECO:0007669"/>
    <property type="project" value="UniProtKB-KW"/>
</dbReference>
<dbReference type="InterPro" id="IPR006680">
    <property type="entry name" value="Amidohydro-rel"/>
</dbReference>
<evidence type="ECO:0000259" key="3">
    <source>
        <dbReference type="Pfam" id="PF01979"/>
    </source>
</evidence>
<evidence type="ECO:0000256" key="2">
    <source>
        <dbReference type="ARBA" id="ARBA00022801"/>
    </source>
</evidence>
<dbReference type="InterPro" id="IPR003764">
    <property type="entry name" value="GlcNAc_6-P_deAcase"/>
</dbReference>
<dbReference type="InterPro" id="IPR032466">
    <property type="entry name" value="Metal_Hydrolase"/>
</dbReference>
<feature type="domain" description="Amidohydrolase-related" evidence="3">
    <location>
        <begin position="47"/>
        <end position="349"/>
    </location>
</feature>
<keyword evidence="1" id="KW-0479">Metal-binding</keyword>
<dbReference type="Pfam" id="PF01979">
    <property type="entry name" value="Amidohydro_1"/>
    <property type="match status" value="1"/>
</dbReference>
<accession>A0A6J6FXP6</accession>
<dbReference type="AlphaFoldDB" id="A0A6J6FXP6"/>
<dbReference type="GO" id="GO:0008448">
    <property type="term" value="F:N-acetylglucosamine-6-phosphate deacetylase activity"/>
    <property type="evidence" value="ECO:0007669"/>
    <property type="project" value="InterPro"/>
</dbReference>
<keyword evidence="2" id="KW-0378">Hydrolase</keyword>
<reference evidence="4" key="1">
    <citation type="submission" date="2020-05" db="EMBL/GenBank/DDBJ databases">
        <authorList>
            <person name="Chiriac C."/>
            <person name="Salcher M."/>
            <person name="Ghai R."/>
            <person name="Kavagutti S V."/>
        </authorList>
    </citation>
    <scope>NUCLEOTIDE SEQUENCE</scope>
</reference>
<gene>
    <name evidence="4" type="ORF">UFOPK1791_00600</name>
</gene>
<evidence type="ECO:0000313" key="4">
    <source>
        <dbReference type="EMBL" id="CAB4591713.1"/>
    </source>
</evidence>
<name>A0A6J6FXP6_9ZZZZ</name>
<dbReference type="Gene3D" id="3.20.20.140">
    <property type="entry name" value="Metal-dependent hydrolases"/>
    <property type="match status" value="1"/>
</dbReference>